<dbReference type="Proteomes" id="UP000822688">
    <property type="component" value="Chromosome 5"/>
</dbReference>
<gene>
    <name evidence="3" type="ORF">KC19_5G108300</name>
    <name evidence="4" type="ORF">KC19_5G109400</name>
</gene>
<protein>
    <submittedName>
        <fullName evidence="4">Uncharacterized protein</fullName>
    </submittedName>
</protein>
<evidence type="ECO:0000313" key="5">
    <source>
        <dbReference type="Proteomes" id="UP000822688"/>
    </source>
</evidence>
<evidence type="ECO:0000256" key="1">
    <source>
        <dbReference type="ARBA" id="ARBA00006863"/>
    </source>
</evidence>
<dbReference type="GO" id="GO:0009737">
    <property type="term" value="P:response to abscisic acid"/>
    <property type="evidence" value="ECO:0007669"/>
    <property type="project" value="TreeGrafter"/>
</dbReference>
<reference evidence="4" key="1">
    <citation type="submission" date="2020-06" db="EMBL/GenBank/DDBJ databases">
        <title>WGS assembly of Ceratodon purpureus strain R40.</title>
        <authorList>
            <person name="Carey S.B."/>
            <person name="Jenkins J."/>
            <person name="Shu S."/>
            <person name="Lovell J.T."/>
            <person name="Sreedasyam A."/>
            <person name="Maumus F."/>
            <person name="Tiley G.P."/>
            <person name="Fernandez-Pozo N."/>
            <person name="Barry K."/>
            <person name="Chen C."/>
            <person name="Wang M."/>
            <person name="Lipzen A."/>
            <person name="Daum C."/>
            <person name="Saski C.A."/>
            <person name="Payton A.C."/>
            <person name="Mcbreen J.C."/>
            <person name="Conrad R.E."/>
            <person name="Kollar L.M."/>
            <person name="Olsson S."/>
            <person name="Huttunen S."/>
            <person name="Landis J.B."/>
            <person name="Wickett N.J."/>
            <person name="Johnson M.G."/>
            <person name="Rensing S.A."/>
            <person name="Grimwood J."/>
            <person name="Schmutz J."/>
            <person name="Mcdaniel S.F."/>
        </authorList>
    </citation>
    <scope>NUCLEOTIDE SEQUENCE</scope>
    <source>
        <strain evidence="4">R40</strain>
    </source>
</reference>
<dbReference type="PANTHER" id="PTHR34671:SF19">
    <property type="entry name" value="EMBRYONIC ABUNDANT PROTEIN 1"/>
    <property type="match status" value="1"/>
</dbReference>
<evidence type="ECO:0000313" key="3">
    <source>
        <dbReference type="EMBL" id="KAG0576796.1"/>
    </source>
</evidence>
<dbReference type="EMBL" id="CM026425">
    <property type="protein sequence ID" value="KAG0576796.1"/>
    <property type="molecule type" value="Genomic_DNA"/>
</dbReference>
<comment type="caution">
    <text evidence="4">The sequence shown here is derived from an EMBL/GenBank/DDBJ whole genome shotgun (WGS) entry which is preliminary data.</text>
</comment>
<name>A0A8T0I054_CERPU</name>
<dbReference type="InterPro" id="IPR038956">
    <property type="entry name" value="LEA_5"/>
</dbReference>
<evidence type="ECO:0000313" key="4">
    <source>
        <dbReference type="EMBL" id="KAG0576810.1"/>
    </source>
</evidence>
<dbReference type="PANTHER" id="PTHR34671">
    <property type="entry name" value="EM-LIKE PROTEIN GEA1"/>
    <property type="match status" value="1"/>
</dbReference>
<dbReference type="InterPro" id="IPR022377">
    <property type="entry name" value="Sm_Hydphi_plant_seed_CS"/>
</dbReference>
<feature type="compositionally biased region" description="Low complexity" evidence="2">
    <location>
        <begin position="33"/>
        <end position="48"/>
    </location>
</feature>
<proteinExistence type="inferred from homology"/>
<sequence>MSGDEDLDARAAAGETVVPGGTGGRSLQAQRNLALGRSRGGQARAGQLGHDGYVEMGRKGGSVTSEESGGRAAASTGRDMDTAKVTNM</sequence>
<dbReference type="GO" id="GO:0005829">
    <property type="term" value="C:cytosol"/>
    <property type="evidence" value="ECO:0007669"/>
    <property type="project" value="TreeGrafter"/>
</dbReference>
<dbReference type="EMBL" id="CM026425">
    <property type="protein sequence ID" value="KAG0576810.1"/>
    <property type="molecule type" value="Genomic_DNA"/>
</dbReference>
<dbReference type="InterPro" id="IPR000389">
    <property type="entry name" value="Small_hydrophilic_seed_prot"/>
</dbReference>
<organism evidence="4 5">
    <name type="scientific">Ceratodon purpureus</name>
    <name type="common">Fire moss</name>
    <name type="synonym">Dicranum purpureum</name>
    <dbReference type="NCBI Taxonomy" id="3225"/>
    <lineage>
        <taxon>Eukaryota</taxon>
        <taxon>Viridiplantae</taxon>
        <taxon>Streptophyta</taxon>
        <taxon>Embryophyta</taxon>
        <taxon>Bryophyta</taxon>
        <taxon>Bryophytina</taxon>
        <taxon>Bryopsida</taxon>
        <taxon>Dicranidae</taxon>
        <taxon>Pseudoditrichales</taxon>
        <taxon>Ditrichaceae</taxon>
        <taxon>Ceratodon</taxon>
    </lineage>
</organism>
<dbReference type="AlphaFoldDB" id="A0A8T0I054"/>
<comment type="similarity">
    <text evidence="1">Belongs to the small hydrophilic plant seed protein family.</text>
</comment>
<evidence type="ECO:0000256" key="2">
    <source>
        <dbReference type="SAM" id="MobiDB-lite"/>
    </source>
</evidence>
<dbReference type="Pfam" id="PF00477">
    <property type="entry name" value="LEA_5"/>
    <property type="match status" value="1"/>
</dbReference>
<accession>A0A8T0I054</accession>
<keyword evidence="5" id="KW-1185">Reference proteome</keyword>
<feature type="region of interest" description="Disordered" evidence="2">
    <location>
        <begin position="1"/>
        <end position="88"/>
    </location>
</feature>
<dbReference type="PROSITE" id="PS00431">
    <property type="entry name" value="SMALL_HYDR_PLANT_SEED"/>
    <property type="match status" value="1"/>
</dbReference>